<dbReference type="InterPro" id="IPR037883">
    <property type="entry name" value="Knr4/Smi1-like_sf"/>
</dbReference>
<reference evidence="2 3" key="1">
    <citation type="submission" date="2019-04" db="EMBL/GenBank/DDBJ databases">
        <authorList>
            <person name="Li Y."/>
            <person name="Wang J."/>
        </authorList>
    </citation>
    <scope>NUCLEOTIDE SEQUENCE [LARGE SCALE GENOMIC DNA]</scope>
    <source>
        <strain evidence="2 3">DSM 14668</strain>
    </source>
</reference>
<dbReference type="Proteomes" id="UP000309215">
    <property type="component" value="Unassembled WGS sequence"/>
</dbReference>
<protein>
    <submittedName>
        <fullName evidence="2">SMI1/KNR4 family protein</fullName>
    </submittedName>
</protein>
<proteinExistence type="predicted"/>
<dbReference type="SUPFAM" id="SSF160631">
    <property type="entry name" value="SMI1/KNR4-like"/>
    <property type="match status" value="1"/>
</dbReference>
<keyword evidence="3" id="KW-1185">Reference proteome</keyword>
<name>A0A4U1JKP4_9BACT</name>
<evidence type="ECO:0000313" key="3">
    <source>
        <dbReference type="Proteomes" id="UP000309215"/>
    </source>
</evidence>
<feature type="domain" description="Knr4/Smi1-like" evidence="1">
    <location>
        <begin position="13"/>
        <end position="152"/>
    </location>
</feature>
<accession>A0A4U1JKP4</accession>
<dbReference type="InterPro" id="IPR018958">
    <property type="entry name" value="Knr4/Smi1-like_dom"/>
</dbReference>
<dbReference type="AlphaFoldDB" id="A0A4U1JKP4"/>
<dbReference type="EMBL" id="SSMQ01000003">
    <property type="protein sequence ID" value="TKD12427.1"/>
    <property type="molecule type" value="Genomic_DNA"/>
</dbReference>
<evidence type="ECO:0000259" key="1">
    <source>
        <dbReference type="SMART" id="SM00860"/>
    </source>
</evidence>
<comment type="caution">
    <text evidence="2">The sequence shown here is derived from an EMBL/GenBank/DDBJ whole genome shotgun (WGS) entry which is preliminary data.</text>
</comment>
<evidence type="ECO:0000313" key="2">
    <source>
        <dbReference type="EMBL" id="TKD12427.1"/>
    </source>
</evidence>
<dbReference type="OrthoDB" id="5512314at2"/>
<dbReference type="SMART" id="SM00860">
    <property type="entry name" value="SMI1_KNR4"/>
    <property type="match status" value="1"/>
</dbReference>
<gene>
    <name evidence="2" type="ORF">E8A74_04835</name>
</gene>
<dbReference type="Pfam" id="PF09346">
    <property type="entry name" value="SMI1_KNR4"/>
    <property type="match status" value="1"/>
</dbReference>
<dbReference type="Gene3D" id="3.40.1580.10">
    <property type="entry name" value="SMI1/KNR4-like"/>
    <property type="match status" value="1"/>
</dbReference>
<sequence length="168" mass="19188">MTMRIEEPNPFGATSREAIAQFEARWGVLLPIEYKQFLLSSNGGWPTPNVFEVPGWHGQGSVLDAFYGIHDGRKTERLDRALEVYDERIPPDLIPIADDAGGNVVCIGWKGKRRGKIYFWDHEDELDENGLFVTDYRNVYLVAKSLQEFLDSLMTHEEADKRDQAKGK</sequence>
<organism evidence="2 3">
    <name type="scientific">Polyangium fumosum</name>
    <dbReference type="NCBI Taxonomy" id="889272"/>
    <lineage>
        <taxon>Bacteria</taxon>
        <taxon>Pseudomonadati</taxon>
        <taxon>Myxococcota</taxon>
        <taxon>Polyangia</taxon>
        <taxon>Polyangiales</taxon>
        <taxon>Polyangiaceae</taxon>
        <taxon>Polyangium</taxon>
    </lineage>
</organism>